<accession>A0A812B800</accession>
<feature type="transmembrane region" description="Helical" evidence="1">
    <location>
        <begin position="332"/>
        <end position="351"/>
    </location>
</feature>
<dbReference type="Proteomes" id="UP000597762">
    <property type="component" value="Unassembled WGS sequence"/>
</dbReference>
<keyword evidence="1" id="KW-1133">Transmembrane helix</keyword>
<dbReference type="EMBL" id="CAHIKZ030000422">
    <property type="protein sequence ID" value="CAE1173436.1"/>
    <property type="molecule type" value="Genomic_DNA"/>
</dbReference>
<gene>
    <name evidence="2" type="ORF">SPHA_12635</name>
</gene>
<comment type="caution">
    <text evidence="2">The sequence shown here is derived from an EMBL/GenBank/DDBJ whole genome shotgun (WGS) entry which is preliminary data.</text>
</comment>
<keyword evidence="3" id="KW-1185">Reference proteome</keyword>
<name>A0A812B800_ACAPH</name>
<reference evidence="2" key="1">
    <citation type="submission" date="2021-01" db="EMBL/GenBank/DDBJ databases">
        <authorList>
            <person name="Li R."/>
            <person name="Bekaert M."/>
        </authorList>
    </citation>
    <scope>NUCLEOTIDE SEQUENCE</scope>
    <source>
        <strain evidence="2">Farmed</strain>
    </source>
</reference>
<feature type="transmembrane region" description="Helical" evidence="1">
    <location>
        <begin position="299"/>
        <end position="320"/>
    </location>
</feature>
<evidence type="ECO:0000256" key="1">
    <source>
        <dbReference type="SAM" id="Phobius"/>
    </source>
</evidence>
<proteinExistence type="predicted"/>
<sequence length="467" mass="52484">MCYNPSNLLQPITPLSVSQLHFIPQYVRYIFTLSPCFPPRVCYSPTTSLYSYLSFLHPTVTSRLPSHVDYFSLCLSPSLDHVTFLLPPPSFIGHCFFSYFFTDPIPACLARATSIPPSNSPTESHARAHPHMCTRTCRYTHSHVFPTSNRPTDRPRIFTRSLPYPHTPPPLSLLLLPPPPGSDLRLSSKANIYTLSLQLLALLLVFFLPLISRITITMASRLFSKNTSPSLLIKNVCFNISPKPPASLFFSNHFLFLSFDRTLILFLYLFVLFYFSHTLLFPLLSFLSLLSSHTCLSPFLSHLSLSFPLTCLSPFLSHLSLSFPLPPCLSPFLSHLSLSFPLTLVSLLSSHTCLSPFLSHLSLSFPLTLVSLLSSHTCLSPFLSHTCLSPFLLTLVSLLSSHTCLSPFLSHLSLSFPLTLVSLSLSSLFPLFSHLKVKRNFSHFIVSLHFVSSSIFLFQPLFYTLYL</sequence>
<evidence type="ECO:0000313" key="3">
    <source>
        <dbReference type="Proteomes" id="UP000597762"/>
    </source>
</evidence>
<dbReference type="AlphaFoldDB" id="A0A812B800"/>
<keyword evidence="1" id="KW-0812">Transmembrane</keyword>
<evidence type="ECO:0000313" key="2">
    <source>
        <dbReference type="EMBL" id="CAE1173436.1"/>
    </source>
</evidence>
<keyword evidence="1" id="KW-0472">Membrane</keyword>
<feature type="transmembrane region" description="Helical" evidence="1">
    <location>
        <begin position="263"/>
        <end position="287"/>
    </location>
</feature>
<organism evidence="2 3">
    <name type="scientific">Acanthosepion pharaonis</name>
    <name type="common">Pharaoh cuttlefish</name>
    <name type="synonym">Sepia pharaonis</name>
    <dbReference type="NCBI Taxonomy" id="158019"/>
    <lineage>
        <taxon>Eukaryota</taxon>
        <taxon>Metazoa</taxon>
        <taxon>Spiralia</taxon>
        <taxon>Lophotrochozoa</taxon>
        <taxon>Mollusca</taxon>
        <taxon>Cephalopoda</taxon>
        <taxon>Coleoidea</taxon>
        <taxon>Decapodiformes</taxon>
        <taxon>Sepiida</taxon>
        <taxon>Sepiina</taxon>
        <taxon>Sepiidae</taxon>
        <taxon>Acanthosepion</taxon>
    </lineage>
</organism>
<feature type="transmembrane region" description="Helical" evidence="1">
    <location>
        <begin position="387"/>
        <end position="408"/>
    </location>
</feature>
<protein>
    <submittedName>
        <fullName evidence="2">Uncharacterized protein</fullName>
    </submittedName>
</protein>
<feature type="transmembrane region" description="Helical" evidence="1">
    <location>
        <begin position="444"/>
        <end position="466"/>
    </location>
</feature>
<feature type="transmembrane region" description="Helical" evidence="1">
    <location>
        <begin position="192"/>
        <end position="211"/>
    </location>
</feature>
<feature type="transmembrane region" description="Helical" evidence="1">
    <location>
        <begin position="414"/>
        <end position="432"/>
    </location>
</feature>